<evidence type="ECO:0000313" key="2">
    <source>
        <dbReference type="EMBL" id="TXG51611.1"/>
    </source>
</evidence>
<name>A0A5C7H3W6_9ROSI</name>
<evidence type="ECO:0000256" key="1">
    <source>
        <dbReference type="SAM" id="Phobius"/>
    </source>
</evidence>
<sequence>MVDSKISLDNLKSFFRSQVYDEEKWAHNMVSSLSLSLFLVNIFFVLFVGLITREYLWELISFMVFPFLVETVACCWAVRRINFSDAQLWRSYGNLRNVVRAAILS</sequence>
<feature type="transmembrane region" description="Helical" evidence="1">
    <location>
        <begin position="33"/>
        <end position="53"/>
    </location>
</feature>
<proteinExistence type="predicted"/>
<keyword evidence="1" id="KW-0812">Transmembrane</keyword>
<dbReference type="Proteomes" id="UP000323000">
    <property type="component" value="Chromosome 11"/>
</dbReference>
<keyword evidence="3" id="KW-1185">Reference proteome</keyword>
<dbReference type="EMBL" id="VAHF01000011">
    <property type="protein sequence ID" value="TXG51611.1"/>
    <property type="molecule type" value="Genomic_DNA"/>
</dbReference>
<keyword evidence="1" id="KW-1133">Transmembrane helix</keyword>
<feature type="transmembrane region" description="Helical" evidence="1">
    <location>
        <begin position="59"/>
        <end position="78"/>
    </location>
</feature>
<evidence type="ECO:0000313" key="3">
    <source>
        <dbReference type="Proteomes" id="UP000323000"/>
    </source>
</evidence>
<accession>A0A5C7H3W6</accession>
<comment type="caution">
    <text evidence="2">The sequence shown here is derived from an EMBL/GenBank/DDBJ whole genome shotgun (WGS) entry which is preliminary data.</text>
</comment>
<protein>
    <submittedName>
        <fullName evidence="2">Uncharacterized protein</fullName>
    </submittedName>
</protein>
<reference evidence="3" key="1">
    <citation type="journal article" date="2019" name="Gigascience">
        <title>De novo genome assembly of the endangered Acer yangbiense, a plant species with extremely small populations endemic to Yunnan Province, China.</title>
        <authorList>
            <person name="Yang J."/>
            <person name="Wariss H.M."/>
            <person name="Tao L."/>
            <person name="Zhang R."/>
            <person name="Yun Q."/>
            <person name="Hollingsworth P."/>
            <person name="Dao Z."/>
            <person name="Luo G."/>
            <person name="Guo H."/>
            <person name="Ma Y."/>
            <person name="Sun W."/>
        </authorList>
    </citation>
    <scope>NUCLEOTIDE SEQUENCE [LARGE SCALE GENOMIC DNA]</scope>
    <source>
        <strain evidence="3">cv. Malutang</strain>
    </source>
</reference>
<gene>
    <name evidence="2" type="ORF">EZV62_024135</name>
</gene>
<dbReference type="AlphaFoldDB" id="A0A5C7H3W6"/>
<organism evidence="2 3">
    <name type="scientific">Acer yangbiense</name>
    <dbReference type="NCBI Taxonomy" id="1000413"/>
    <lineage>
        <taxon>Eukaryota</taxon>
        <taxon>Viridiplantae</taxon>
        <taxon>Streptophyta</taxon>
        <taxon>Embryophyta</taxon>
        <taxon>Tracheophyta</taxon>
        <taxon>Spermatophyta</taxon>
        <taxon>Magnoliopsida</taxon>
        <taxon>eudicotyledons</taxon>
        <taxon>Gunneridae</taxon>
        <taxon>Pentapetalae</taxon>
        <taxon>rosids</taxon>
        <taxon>malvids</taxon>
        <taxon>Sapindales</taxon>
        <taxon>Sapindaceae</taxon>
        <taxon>Hippocastanoideae</taxon>
        <taxon>Acereae</taxon>
        <taxon>Acer</taxon>
    </lineage>
</organism>
<keyword evidence="1" id="KW-0472">Membrane</keyword>
<dbReference type="OrthoDB" id="5514856at2759"/>